<evidence type="ECO:0000313" key="6">
    <source>
        <dbReference type="EMBL" id="NWQ81909.1"/>
    </source>
</evidence>
<feature type="transmembrane region" description="Helical" evidence="5">
    <location>
        <begin position="151"/>
        <end position="171"/>
    </location>
</feature>
<sequence length="247" mass="27203">FDGTSWDCVLQGALSTFSNTSSFFWTMAIALYLYITIVRGSPTGTGLLCCFHAVRWVLSRGPARAGGLDPWVPTLRAGAAVPRVPLRGEALGWLLESPALESLELNALCVALCSHFVSHLPWQHADLSEYRPILSRAPALQPRTSVADKKLILIPVIFIILRIWSTVRFVLTLCNSPAVQNSVLVVLHGIGNTFQGGANCIMFVLCTRVVRTRLFSSICCCCPDELDWPLQRSNGSWQRPGPHKDKD</sequence>
<evidence type="ECO:0000313" key="7">
    <source>
        <dbReference type="Proteomes" id="UP000530263"/>
    </source>
</evidence>
<evidence type="ECO:0000256" key="1">
    <source>
        <dbReference type="ARBA" id="ARBA00004141"/>
    </source>
</evidence>
<feature type="transmembrane region" description="Helical" evidence="5">
    <location>
        <begin position="183"/>
        <end position="206"/>
    </location>
</feature>
<dbReference type="PANTHER" id="PTHR23112:SF47">
    <property type="entry name" value="G-PROTEIN COUPLED RECEPTOR 157"/>
    <property type="match status" value="1"/>
</dbReference>
<name>A0A7K4SAA5_COLPI</name>
<comment type="subcellular location">
    <subcellularLocation>
        <location evidence="1">Membrane</location>
        <topology evidence="1">Multi-pass membrane protein</topology>
    </subcellularLocation>
</comment>
<dbReference type="OrthoDB" id="100006at2759"/>
<dbReference type="PANTHER" id="PTHR23112">
    <property type="entry name" value="G PROTEIN-COUPLED RECEPTOR 157-RELATED"/>
    <property type="match status" value="1"/>
</dbReference>
<feature type="non-terminal residue" evidence="6">
    <location>
        <position position="1"/>
    </location>
</feature>
<comment type="caution">
    <text evidence="6">The sequence shown here is derived from an EMBL/GenBank/DDBJ whole genome shotgun (WGS) entry which is preliminary data.</text>
</comment>
<accession>A0A7K4SAA5</accession>
<evidence type="ECO:0000256" key="2">
    <source>
        <dbReference type="ARBA" id="ARBA00022692"/>
    </source>
</evidence>
<feature type="non-terminal residue" evidence="6">
    <location>
        <position position="247"/>
    </location>
</feature>
<dbReference type="Gene3D" id="1.20.1070.10">
    <property type="entry name" value="Rhodopsin 7-helix transmembrane proteins"/>
    <property type="match status" value="1"/>
</dbReference>
<proteinExistence type="predicted"/>
<dbReference type="GO" id="GO:0007189">
    <property type="term" value="P:adenylate cyclase-activating G protein-coupled receptor signaling pathway"/>
    <property type="evidence" value="ECO:0007669"/>
    <property type="project" value="TreeGrafter"/>
</dbReference>
<reference evidence="6 7" key="1">
    <citation type="submission" date="2019-09" db="EMBL/GenBank/DDBJ databases">
        <title>Bird 10,000 Genomes (B10K) Project - Family phase.</title>
        <authorList>
            <person name="Zhang G."/>
        </authorList>
    </citation>
    <scope>NUCLEOTIDE SEQUENCE [LARGE SCALE GENOMIC DNA]</scope>
    <source>
        <strain evidence="6">B10K-DU-021-26</strain>
        <tissue evidence="6">Mixed tissue sample</tissue>
    </source>
</reference>
<keyword evidence="2 5" id="KW-0812">Transmembrane</keyword>
<dbReference type="GO" id="GO:0004930">
    <property type="term" value="F:G protein-coupled receptor activity"/>
    <property type="evidence" value="ECO:0007669"/>
    <property type="project" value="TreeGrafter"/>
</dbReference>
<protein>
    <submittedName>
        <fullName evidence="6">GP157 protein</fullName>
    </submittedName>
</protein>
<evidence type="ECO:0000256" key="5">
    <source>
        <dbReference type="SAM" id="Phobius"/>
    </source>
</evidence>
<evidence type="ECO:0000256" key="3">
    <source>
        <dbReference type="ARBA" id="ARBA00022989"/>
    </source>
</evidence>
<dbReference type="AlphaFoldDB" id="A0A7K4SAA5"/>
<organism evidence="6 7">
    <name type="scientific">Columbina picui</name>
    <name type="common">Picui ground-dove</name>
    <dbReference type="NCBI Taxonomy" id="115618"/>
    <lineage>
        <taxon>Eukaryota</taxon>
        <taxon>Metazoa</taxon>
        <taxon>Chordata</taxon>
        <taxon>Craniata</taxon>
        <taxon>Vertebrata</taxon>
        <taxon>Euteleostomi</taxon>
        <taxon>Archelosauria</taxon>
        <taxon>Archosauria</taxon>
        <taxon>Dinosauria</taxon>
        <taxon>Saurischia</taxon>
        <taxon>Theropoda</taxon>
        <taxon>Coelurosauria</taxon>
        <taxon>Aves</taxon>
        <taxon>Neognathae</taxon>
        <taxon>Neoaves</taxon>
        <taxon>Columbimorphae</taxon>
        <taxon>Columbiformes</taxon>
        <taxon>Columbidae</taxon>
        <taxon>Columbina</taxon>
    </lineage>
</organism>
<dbReference type="EMBL" id="VYZG01001972">
    <property type="protein sequence ID" value="NWQ81909.1"/>
    <property type="molecule type" value="Genomic_DNA"/>
</dbReference>
<feature type="transmembrane region" description="Helical" evidence="5">
    <location>
        <begin position="20"/>
        <end position="38"/>
    </location>
</feature>
<keyword evidence="7" id="KW-1185">Reference proteome</keyword>
<evidence type="ECO:0000256" key="4">
    <source>
        <dbReference type="ARBA" id="ARBA00023136"/>
    </source>
</evidence>
<keyword evidence="3 5" id="KW-1133">Transmembrane helix</keyword>
<gene>
    <name evidence="6" type="primary">Gpr157</name>
    <name evidence="6" type="ORF">COLPIC_R06503</name>
</gene>
<dbReference type="GO" id="GO:0005886">
    <property type="term" value="C:plasma membrane"/>
    <property type="evidence" value="ECO:0007669"/>
    <property type="project" value="TreeGrafter"/>
</dbReference>
<keyword evidence="4 5" id="KW-0472">Membrane</keyword>
<dbReference type="Proteomes" id="UP000530263">
    <property type="component" value="Unassembled WGS sequence"/>
</dbReference>